<reference evidence="3 4" key="1">
    <citation type="submission" date="2018-04" db="EMBL/GenBank/DDBJ databases">
        <title>Genomic Encyclopedia of Type Strains, Phase III (KMG-III): the genomes of soil and plant-associated and newly described type strains.</title>
        <authorList>
            <person name="Whitman W."/>
        </authorList>
    </citation>
    <scope>NUCLEOTIDE SEQUENCE [LARGE SCALE GENOMIC DNA]</scope>
    <source>
        <strain evidence="3 4">KA25</strain>
    </source>
</reference>
<keyword evidence="3" id="KW-0489">Methyltransferase</keyword>
<dbReference type="InterPro" id="IPR029063">
    <property type="entry name" value="SAM-dependent_MTases_sf"/>
</dbReference>
<proteinExistence type="predicted"/>
<organism evidence="3 4">
    <name type="scientific">Cereibacter azotoformans</name>
    <dbReference type="NCBI Taxonomy" id="43057"/>
    <lineage>
        <taxon>Bacteria</taxon>
        <taxon>Pseudomonadati</taxon>
        <taxon>Pseudomonadota</taxon>
        <taxon>Alphaproteobacteria</taxon>
        <taxon>Rhodobacterales</taxon>
        <taxon>Paracoccaceae</taxon>
        <taxon>Cereibacter</taxon>
    </lineage>
</organism>
<gene>
    <name evidence="3" type="ORF">C8J28_102141</name>
</gene>
<feature type="compositionally biased region" description="Basic and acidic residues" evidence="1">
    <location>
        <begin position="1"/>
        <end position="14"/>
    </location>
</feature>
<accession>A0A2T5KDA6</accession>
<evidence type="ECO:0000256" key="1">
    <source>
        <dbReference type="SAM" id="MobiDB-lite"/>
    </source>
</evidence>
<protein>
    <submittedName>
        <fullName evidence="3">Methyltransferase family protein</fullName>
    </submittedName>
</protein>
<dbReference type="SUPFAM" id="SSF53335">
    <property type="entry name" value="S-adenosyl-L-methionine-dependent methyltransferases"/>
    <property type="match status" value="1"/>
</dbReference>
<name>A0A2T5KDA6_9RHOB</name>
<dbReference type="EMBL" id="QAOT01000002">
    <property type="protein sequence ID" value="PTR20376.1"/>
    <property type="molecule type" value="Genomic_DNA"/>
</dbReference>
<sequence>MGHSAMPDKQRDVLKPNGPASGPVGGALEKGAALASELWLRIRTRALSAISPAAEAQLYEVHKEWLGDLSGKKVLEVGGGSPLTPWLAETARTYHAVSDDPARIEALQAQLGERRNARLIDADVMSGAFRDTGYDVIYLHSVLHRLEDRGPLLDRLLKKLAIEGRMVTTDPADGGGVTRLLRSIDRPFRTDTSPDHPVTEDLKRELAERFYLINCVAPFRMGKAALVMGVLHPETGRKLSERLIASDLKDRAAFNRLNSSLQVSFLLGAPD</sequence>
<feature type="region of interest" description="Disordered" evidence="1">
    <location>
        <begin position="1"/>
        <end position="25"/>
    </location>
</feature>
<dbReference type="GO" id="GO:0008168">
    <property type="term" value="F:methyltransferase activity"/>
    <property type="evidence" value="ECO:0007669"/>
    <property type="project" value="UniProtKB-KW"/>
</dbReference>
<dbReference type="InterPro" id="IPR013216">
    <property type="entry name" value="Methyltransf_11"/>
</dbReference>
<dbReference type="Pfam" id="PF08241">
    <property type="entry name" value="Methyltransf_11"/>
    <property type="match status" value="1"/>
</dbReference>
<dbReference type="OrthoDB" id="9770553at2"/>
<keyword evidence="4" id="KW-1185">Reference proteome</keyword>
<comment type="caution">
    <text evidence="3">The sequence shown here is derived from an EMBL/GenBank/DDBJ whole genome shotgun (WGS) entry which is preliminary data.</text>
</comment>
<evidence type="ECO:0000259" key="2">
    <source>
        <dbReference type="Pfam" id="PF08241"/>
    </source>
</evidence>
<dbReference type="GO" id="GO:0032259">
    <property type="term" value="P:methylation"/>
    <property type="evidence" value="ECO:0007669"/>
    <property type="project" value="UniProtKB-KW"/>
</dbReference>
<evidence type="ECO:0000313" key="4">
    <source>
        <dbReference type="Proteomes" id="UP000244060"/>
    </source>
</evidence>
<dbReference type="AlphaFoldDB" id="A0A2T5KDA6"/>
<keyword evidence="3" id="KW-0808">Transferase</keyword>
<dbReference type="RefSeq" id="WP_044248059.1">
    <property type="nucleotide sequence ID" value="NZ_CP089965.1"/>
</dbReference>
<dbReference type="Gene3D" id="3.40.50.150">
    <property type="entry name" value="Vaccinia Virus protein VP39"/>
    <property type="match status" value="1"/>
</dbReference>
<feature type="domain" description="Methyltransferase type 11" evidence="2">
    <location>
        <begin position="76"/>
        <end position="167"/>
    </location>
</feature>
<evidence type="ECO:0000313" key="3">
    <source>
        <dbReference type="EMBL" id="PTR20376.1"/>
    </source>
</evidence>
<dbReference type="Proteomes" id="UP000244060">
    <property type="component" value="Unassembled WGS sequence"/>
</dbReference>